<evidence type="ECO:0000256" key="4">
    <source>
        <dbReference type="ARBA" id="ARBA00022722"/>
    </source>
</evidence>
<comment type="caution">
    <text evidence="8">The sequence shown here is derived from an EMBL/GenBank/DDBJ whole genome shotgun (WGS) entry which is preliminary data.</text>
</comment>
<evidence type="ECO:0000256" key="3">
    <source>
        <dbReference type="ARBA" id="ARBA00022705"/>
    </source>
</evidence>
<name>A0ABS6VQA8_9GAMM</name>
<dbReference type="EMBL" id="JAHWDQ010000001">
    <property type="protein sequence ID" value="MBW2940498.1"/>
    <property type="molecule type" value="Genomic_DNA"/>
</dbReference>
<reference evidence="8" key="1">
    <citation type="submission" date="2021-07" db="EMBL/GenBank/DDBJ databases">
        <title>Zhongshania sp. CAU 1632 isolated from seawater.</title>
        <authorList>
            <person name="Kim W."/>
        </authorList>
    </citation>
    <scope>NUCLEOTIDE SEQUENCE</scope>
    <source>
        <strain evidence="8">CAU 1632</strain>
    </source>
</reference>
<evidence type="ECO:0000256" key="5">
    <source>
        <dbReference type="ARBA" id="ARBA00022759"/>
    </source>
</evidence>
<keyword evidence="4" id="KW-0540">Nuclease</keyword>
<dbReference type="Pfam" id="PF05840">
    <property type="entry name" value="Phage_GPA"/>
    <property type="match status" value="1"/>
</dbReference>
<dbReference type="InterPro" id="IPR008766">
    <property type="entry name" value="Replication_gene_A-like"/>
</dbReference>
<comment type="function">
    <text evidence="1">Possible endonuclease which induces a single-strand cut and initiates DNA replication.</text>
</comment>
<evidence type="ECO:0000256" key="2">
    <source>
        <dbReference type="ARBA" id="ARBA00009260"/>
    </source>
</evidence>
<feature type="domain" description="Replication gene A protein-like" evidence="7">
    <location>
        <begin position="117"/>
        <end position="358"/>
    </location>
</feature>
<evidence type="ECO:0000259" key="7">
    <source>
        <dbReference type="Pfam" id="PF05840"/>
    </source>
</evidence>
<dbReference type="RefSeq" id="WP_219042689.1">
    <property type="nucleotide sequence ID" value="NZ_JAHWDQ010000001.1"/>
</dbReference>
<proteinExistence type="inferred from homology"/>
<evidence type="ECO:0000256" key="6">
    <source>
        <dbReference type="ARBA" id="ARBA00022801"/>
    </source>
</evidence>
<dbReference type="Proteomes" id="UP001166291">
    <property type="component" value="Unassembled WGS sequence"/>
</dbReference>
<sequence length="522" mass="58808">MGADWSGKRHQFDTTAPQGPYTLTQSAVLGIRSLHDDIEYEGALRRLTPSYETAFIADFDISLSDKGLRDFAADQAKLASRQIVLHQQNLKAMTRKLVEQIAVYGFSPPDDKDPLAAALKMADKTWWIGRLRQLQAQYHDTISRDLGFVSKKCDSYSGYNTVLLHRAQQERSKTYLQNTELRNSKGDVISLSEIAQHNISNPEIRNAEFMVRIKGFEHVSQIYGHTAQFITLTTPSRFHCTLSSGAKNPKFDGSTVADGQKWLKSQWALIRAKLHRKGISPYGFRIVEPHHDGTPHWHMLLFTAPQHVKPLNRVIRQYVLSESERGSEKYRVKIELIDSAKGSAVGYIAKYVSKNLDGKHIDTDLDGKPAIESAERITSWARTWNIRQFQQIGGPSVTVWRELRKLKPEVGQTAALADARTAADSGDWAAFVIAMGGIDRPRKEQLLTSYREYNELVDTNTGEITFDDLTRHGAKKVPPLKGLRMADIVIVTRTERWTPVPVGSCARNTALQEPYEHGAVRC</sequence>
<keyword evidence="5 8" id="KW-0255">Endonuclease</keyword>
<keyword evidence="3" id="KW-0235">DNA replication</keyword>
<keyword evidence="9" id="KW-1185">Reference proteome</keyword>
<evidence type="ECO:0000313" key="9">
    <source>
        <dbReference type="Proteomes" id="UP001166291"/>
    </source>
</evidence>
<keyword evidence="6" id="KW-0378">Hydrolase</keyword>
<accession>A0ABS6VQA8</accession>
<protein>
    <submittedName>
        <fullName evidence="8">Replication endonuclease</fullName>
    </submittedName>
</protein>
<evidence type="ECO:0000313" key="8">
    <source>
        <dbReference type="EMBL" id="MBW2940498.1"/>
    </source>
</evidence>
<gene>
    <name evidence="8" type="ORF">KXJ70_06925</name>
</gene>
<dbReference type="GO" id="GO:0004519">
    <property type="term" value="F:endonuclease activity"/>
    <property type="evidence" value="ECO:0007669"/>
    <property type="project" value="UniProtKB-KW"/>
</dbReference>
<comment type="similarity">
    <text evidence="2">Belongs to the phage GPA family.</text>
</comment>
<organism evidence="8 9">
    <name type="scientific">Zhongshania aquimaris</name>
    <dbReference type="NCBI Taxonomy" id="2857107"/>
    <lineage>
        <taxon>Bacteria</taxon>
        <taxon>Pseudomonadati</taxon>
        <taxon>Pseudomonadota</taxon>
        <taxon>Gammaproteobacteria</taxon>
        <taxon>Cellvibrionales</taxon>
        <taxon>Spongiibacteraceae</taxon>
        <taxon>Zhongshania</taxon>
    </lineage>
</organism>
<evidence type="ECO:0000256" key="1">
    <source>
        <dbReference type="ARBA" id="ARBA00003293"/>
    </source>
</evidence>